<feature type="chain" id="PRO_5032632880" description="17 kDa surface antigen" evidence="1">
    <location>
        <begin position="28"/>
        <end position="194"/>
    </location>
</feature>
<organism evidence="2 3">
    <name type="scientific">Sphingomicrobium lutaoense</name>
    <dbReference type="NCBI Taxonomy" id="515949"/>
    <lineage>
        <taxon>Bacteria</taxon>
        <taxon>Pseudomonadati</taxon>
        <taxon>Pseudomonadota</taxon>
        <taxon>Alphaproteobacteria</taxon>
        <taxon>Sphingomonadales</taxon>
        <taxon>Sphingomonadaceae</taxon>
        <taxon>Sphingomicrobium</taxon>
    </lineage>
</organism>
<keyword evidence="1" id="KW-0732">Signal</keyword>
<dbReference type="AlphaFoldDB" id="A0A839Z3J9"/>
<sequence length="194" mass="21908">MSIKKKLFIGAAGLTAAAGMAAVPAQAQYYPNSGYNNNNTTGQVVGAIIRGILGAGNYGSYPYGNYGYGDRYGYGMSERTAVDRCARAVEARLNHQGRYGAYDRYNSRYDRYGYDNYRGHARVAGITDVRRKSYGLKVYGVAMSGHSASQYDRYNRHGYGYNTAPDLKWDCKIDRSGRIRDIDIERNDRRYRRY</sequence>
<proteinExistence type="predicted"/>
<feature type="signal peptide" evidence="1">
    <location>
        <begin position="1"/>
        <end position="27"/>
    </location>
</feature>
<gene>
    <name evidence="2" type="ORF">FHS50_001416</name>
</gene>
<accession>A0A839Z3J9</accession>
<dbReference type="RefSeq" id="WP_183933655.1">
    <property type="nucleotide sequence ID" value="NZ_JACICF010000001.1"/>
</dbReference>
<protein>
    <recommendedName>
        <fullName evidence="4">17 kDa surface antigen</fullName>
    </recommendedName>
</protein>
<comment type="caution">
    <text evidence="2">The sequence shown here is derived from an EMBL/GenBank/DDBJ whole genome shotgun (WGS) entry which is preliminary data.</text>
</comment>
<dbReference type="Proteomes" id="UP000578569">
    <property type="component" value="Unassembled WGS sequence"/>
</dbReference>
<evidence type="ECO:0000313" key="2">
    <source>
        <dbReference type="EMBL" id="MBB3764393.1"/>
    </source>
</evidence>
<keyword evidence="3" id="KW-1185">Reference proteome</keyword>
<dbReference type="EMBL" id="JACICF010000001">
    <property type="protein sequence ID" value="MBB3764393.1"/>
    <property type="molecule type" value="Genomic_DNA"/>
</dbReference>
<name>A0A839Z3J9_9SPHN</name>
<evidence type="ECO:0008006" key="4">
    <source>
        <dbReference type="Google" id="ProtNLM"/>
    </source>
</evidence>
<reference evidence="2 3" key="1">
    <citation type="submission" date="2020-08" db="EMBL/GenBank/DDBJ databases">
        <title>Genomic Encyclopedia of Type Strains, Phase IV (KMG-IV): sequencing the most valuable type-strain genomes for metagenomic binning, comparative biology and taxonomic classification.</title>
        <authorList>
            <person name="Goeker M."/>
        </authorList>
    </citation>
    <scope>NUCLEOTIDE SEQUENCE [LARGE SCALE GENOMIC DNA]</scope>
    <source>
        <strain evidence="2 3">DSM 24194</strain>
    </source>
</reference>
<evidence type="ECO:0000313" key="3">
    <source>
        <dbReference type="Proteomes" id="UP000578569"/>
    </source>
</evidence>
<evidence type="ECO:0000256" key="1">
    <source>
        <dbReference type="SAM" id="SignalP"/>
    </source>
</evidence>